<dbReference type="AlphaFoldDB" id="A0A1I8HMP7"/>
<dbReference type="Pfam" id="PF13405">
    <property type="entry name" value="EF-hand_6"/>
    <property type="match status" value="1"/>
</dbReference>
<feature type="domain" description="EF-hand" evidence="3">
    <location>
        <begin position="197"/>
        <end position="232"/>
    </location>
</feature>
<dbReference type="Pfam" id="PF13499">
    <property type="entry name" value="EF-hand_7"/>
    <property type="match status" value="1"/>
</dbReference>
<evidence type="ECO:0000259" key="3">
    <source>
        <dbReference type="PROSITE" id="PS50222"/>
    </source>
</evidence>
<feature type="domain" description="EF-hand" evidence="3">
    <location>
        <begin position="161"/>
        <end position="196"/>
    </location>
</feature>
<keyword evidence="4" id="KW-1185">Reference proteome</keyword>
<organism evidence="4 5">
    <name type="scientific">Macrostomum lignano</name>
    <dbReference type="NCBI Taxonomy" id="282301"/>
    <lineage>
        <taxon>Eukaryota</taxon>
        <taxon>Metazoa</taxon>
        <taxon>Spiralia</taxon>
        <taxon>Lophotrochozoa</taxon>
        <taxon>Platyhelminthes</taxon>
        <taxon>Rhabditophora</taxon>
        <taxon>Macrostomorpha</taxon>
        <taxon>Macrostomida</taxon>
        <taxon>Macrostomidae</taxon>
        <taxon>Macrostomum</taxon>
    </lineage>
</organism>
<evidence type="ECO:0000256" key="1">
    <source>
        <dbReference type="ARBA" id="ARBA00022737"/>
    </source>
</evidence>
<dbReference type="CDD" id="cd00051">
    <property type="entry name" value="EFh"/>
    <property type="match status" value="1"/>
</dbReference>
<dbReference type="InterPro" id="IPR050145">
    <property type="entry name" value="Centrin_CML-like"/>
</dbReference>
<dbReference type="SUPFAM" id="SSF47473">
    <property type="entry name" value="EF-hand"/>
    <property type="match status" value="1"/>
</dbReference>
<evidence type="ECO:0000313" key="5">
    <source>
        <dbReference type="WBParaSite" id="maker-uti_cns_0006875-snap-gene-0.5-mRNA-1"/>
    </source>
</evidence>
<keyword evidence="2" id="KW-0106">Calcium</keyword>
<dbReference type="PROSITE" id="PS00018">
    <property type="entry name" value="EF_HAND_1"/>
    <property type="match status" value="2"/>
</dbReference>
<dbReference type="InterPro" id="IPR011992">
    <property type="entry name" value="EF-hand-dom_pair"/>
</dbReference>
<dbReference type="SMART" id="SM00054">
    <property type="entry name" value="EFh"/>
    <property type="match status" value="3"/>
</dbReference>
<proteinExistence type="predicted"/>
<dbReference type="GO" id="GO:0005509">
    <property type="term" value="F:calcium ion binding"/>
    <property type="evidence" value="ECO:0007669"/>
    <property type="project" value="InterPro"/>
</dbReference>
<feature type="domain" description="EF-hand" evidence="3">
    <location>
        <begin position="1"/>
        <end position="36"/>
    </location>
</feature>
<evidence type="ECO:0000256" key="2">
    <source>
        <dbReference type="ARBA" id="ARBA00022837"/>
    </source>
</evidence>
<name>A0A1I8HMP7_9PLAT</name>
<dbReference type="PROSITE" id="PS50222">
    <property type="entry name" value="EF_HAND_2"/>
    <property type="match status" value="3"/>
</dbReference>
<evidence type="ECO:0000313" key="4">
    <source>
        <dbReference type="Proteomes" id="UP000095280"/>
    </source>
</evidence>
<protein>
    <submittedName>
        <fullName evidence="5">Calmodulin</fullName>
    </submittedName>
</protein>
<dbReference type="WBParaSite" id="maker-uti_cns_0006875-snap-gene-0.5-mRNA-1">
    <property type="protein sequence ID" value="maker-uti_cns_0006875-snap-gene-0.5-mRNA-1"/>
    <property type="gene ID" value="maker-uti_cns_0006875-snap-gene-0.5"/>
</dbReference>
<sequence length="309" mass="34285">MSDDKYIEVFQKLDEDRDGSISPDEMASALRTSFPDMGDSEFENMHKLATMGGSRSLGQNDFVSFMKIMEINATTDKDLLPTRAVQLFYLVHDESEAVGCEELAKLNPAEHNLTPEEVNILAVISKRLQDRGLEMIGFAKLWRDVQAELQKKDLARPIDMDDNRKYRDVFKQFDLNGDGHITINELTVAVQTAGVNISKESLQSILKSADIDCSGGLDYEEFVAFLKLASKTAAQDSVETSPRLQQLFDVASDGFDLVGPDELKALSPDDHGLTSQESKVLTAVIELLQGRSVDLAEFADLWRKAEAAS</sequence>
<dbReference type="Gene3D" id="1.10.238.10">
    <property type="entry name" value="EF-hand"/>
    <property type="match status" value="2"/>
</dbReference>
<dbReference type="PANTHER" id="PTHR23050">
    <property type="entry name" value="CALCIUM BINDING PROTEIN"/>
    <property type="match status" value="1"/>
</dbReference>
<dbReference type="InterPro" id="IPR018247">
    <property type="entry name" value="EF_Hand_1_Ca_BS"/>
</dbReference>
<dbReference type="InterPro" id="IPR002048">
    <property type="entry name" value="EF_hand_dom"/>
</dbReference>
<accession>A0A1I8HMP7</accession>
<reference evidence="5" key="1">
    <citation type="submission" date="2016-11" db="UniProtKB">
        <authorList>
            <consortium name="WormBaseParasite"/>
        </authorList>
    </citation>
    <scope>IDENTIFICATION</scope>
</reference>
<keyword evidence="1" id="KW-0677">Repeat</keyword>
<dbReference type="Proteomes" id="UP000095280">
    <property type="component" value="Unplaced"/>
</dbReference>